<feature type="region of interest" description="Disordered" evidence="1">
    <location>
        <begin position="1"/>
        <end position="22"/>
    </location>
</feature>
<accession>A0A5B7JI05</accession>
<organism evidence="2 3">
    <name type="scientific">Portunus trituberculatus</name>
    <name type="common">Swimming crab</name>
    <name type="synonym">Neptunus trituberculatus</name>
    <dbReference type="NCBI Taxonomy" id="210409"/>
    <lineage>
        <taxon>Eukaryota</taxon>
        <taxon>Metazoa</taxon>
        <taxon>Ecdysozoa</taxon>
        <taxon>Arthropoda</taxon>
        <taxon>Crustacea</taxon>
        <taxon>Multicrustacea</taxon>
        <taxon>Malacostraca</taxon>
        <taxon>Eumalacostraca</taxon>
        <taxon>Eucarida</taxon>
        <taxon>Decapoda</taxon>
        <taxon>Pleocyemata</taxon>
        <taxon>Brachyura</taxon>
        <taxon>Eubrachyura</taxon>
        <taxon>Portunoidea</taxon>
        <taxon>Portunidae</taxon>
        <taxon>Portuninae</taxon>
        <taxon>Portunus</taxon>
    </lineage>
</organism>
<dbReference type="Proteomes" id="UP000324222">
    <property type="component" value="Unassembled WGS sequence"/>
</dbReference>
<evidence type="ECO:0000313" key="3">
    <source>
        <dbReference type="Proteomes" id="UP000324222"/>
    </source>
</evidence>
<name>A0A5B7JI05_PORTR</name>
<keyword evidence="3" id="KW-1185">Reference proteome</keyword>
<gene>
    <name evidence="2" type="ORF">E2C01_087042</name>
</gene>
<feature type="compositionally biased region" description="Basic and acidic residues" evidence="1">
    <location>
        <begin position="1"/>
        <end position="11"/>
    </location>
</feature>
<proteinExistence type="predicted"/>
<evidence type="ECO:0000256" key="1">
    <source>
        <dbReference type="SAM" id="MobiDB-lite"/>
    </source>
</evidence>
<sequence>MAQDFIREGRPPLKLRGSDPGLGMVVEEGNGIQRQRSHNGEYPLFMLRAGTEEAAAAAAGMQHLCLRDALVPGGISCGSRGMSPWSPPPTLVPSGCGDGGNGRYGNGE</sequence>
<feature type="compositionally biased region" description="Gly residues" evidence="1">
    <location>
        <begin position="96"/>
        <end position="108"/>
    </location>
</feature>
<comment type="caution">
    <text evidence="2">The sequence shown here is derived from an EMBL/GenBank/DDBJ whole genome shotgun (WGS) entry which is preliminary data.</text>
</comment>
<feature type="region of interest" description="Disordered" evidence="1">
    <location>
        <begin position="81"/>
        <end position="108"/>
    </location>
</feature>
<dbReference type="EMBL" id="VSRR010089663">
    <property type="protein sequence ID" value="MPC91974.1"/>
    <property type="molecule type" value="Genomic_DNA"/>
</dbReference>
<evidence type="ECO:0000313" key="2">
    <source>
        <dbReference type="EMBL" id="MPC91974.1"/>
    </source>
</evidence>
<dbReference type="AlphaFoldDB" id="A0A5B7JI05"/>
<protein>
    <submittedName>
        <fullName evidence="2">Uncharacterized protein</fullName>
    </submittedName>
</protein>
<reference evidence="2 3" key="1">
    <citation type="submission" date="2019-05" db="EMBL/GenBank/DDBJ databases">
        <title>Another draft genome of Portunus trituberculatus and its Hox gene families provides insights of decapod evolution.</title>
        <authorList>
            <person name="Jeong J.-H."/>
            <person name="Song I."/>
            <person name="Kim S."/>
            <person name="Choi T."/>
            <person name="Kim D."/>
            <person name="Ryu S."/>
            <person name="Kim W."/>
        </authorList>
    </citation>
    <scope>NUCLEOTIDE SEQUENCE [LARGE SCALE GENOMIC DNA]</scope>
    <source>
        <tissue evidence="2">Muscle</tissue>
    </source>
</reference>